<comment type="subcellular location">
    <subcellularLocation>
        <location evidence="2">Cell membrane</location>
    </subcellularLocation>
    <subcellularLocation>
        <location evidence="1">Membrane</location>
        <topology evidence="1">Multi-pass membrane protein</topology>
    </subcellularLocation>
</comment>
<sequence>MAPSQLANDIEARFALGSAQAAAQGGESSDETVVAGDGPAVEKTTAEVPLPPWETDEHNPYNWSAGTKASLVGVASCTALLASAGTSIISAAHAQLMAEFGVTSTQAILPLSLYVFALALGPVVGGPLSETIGRYPVFLISIPLGALFTLGAALTPSFAGLCICRFLAGFCFAPSLAISSGVLNEIYKPDRRCLPSTLYVLTPFLGPGLAPAIGAFVTNRKGWRWTQYTMLFFCALTIALTLLFGRETFHPILKERRAKKLGRPTPDPVPFGQRLKQFLRTSLIRPIHMLVTEPIVGLVCLYAACEFATLFTFFAAVPFVFQGVYQFSIEDTGLVFLAIVTGCFLGAVTILLCDVFFYRRQIPRHPPHKVPPEYRLFPAMIGSIGPPVGLFWFAWAARPDVFWASPVVAMVPFAWGNLSIFVSTFQYMTDTYHGKVVASAASANSLARYGLAGAFPLFTIQMFSRLGINWAGSLLSFIALALAPVPWVFYVFGKRIRARSQYETPSY</sequence>
<dbReference type="PANTHER" id="PTHR23502:SF38">
    <property type="entry name" value="POLYAMINE TRANSPORTER 4"/>
    <property type="match status" value="1"/>
</dbReference>
<feature type="transmembrane region" description="Helical" evidence="8">
    <location>
        <begin position="108"/>
        <end position="128"/>
    </location>
</feature>
<dbReference type="CDD" id="cd17323">
    <property type="entry name" value="MFS_Tpo1_MDR_like"/>
    <property type="match status" value="1"/>
</dbReference>
<evidence type="ECO:0000256" key="3">
    <source>
        <dbReference type="ARBA" id="ARBA00008335"/>
    </source>
</evidence>
<comment type="caution">
    <text evidence="10">The sequence shown here is derived from an EMBL/GenBank/DDBJ whole genome shotgun (WGS) entry which is preliminary data.</text>
</comment>
<dbReference type="PANTHER" id="PTHR23502">
    <property type="entry name" value="MAJOR FACILITATOR SUPERFAMILY"/>
    <property type="match status" value="1"/>
</dbReference>
<evidence type="ECO:0000256" key="8">
    <source>
        <dbReference type="SAM" id="Phobius"/>
    </source>
</evidence>
<evidence type="ECO:0000256" key="5">
    <source>
        <dbReference type="ARBA" id="ARBA00022692"/>
    </source>
</evidence>
<dbReference type="PROSITE" id="PS50850">
    <property type="entry name" value="MFS"/>
    <property type="match status" value="1"/>
</dbReference>
<organism evidence="10 11">
    <name type="scientific">Podospora appendiculata</name>
    <dbReference type="NCBI Taxonomy" id="314037"/>
    <lineage>
        <taxon>Eukaryota</taxon>
        <taxon>Fungi</taxon>
        <taxon>Dikarya</taxon>
        <taxon>Ascomycota</taxon>
        <taxon>Pezizomycotina</taxon>
        <taxon>Sordariomycetes</taxon>
        <taxon>Sordariomycetidae</taxon>
        <taxon>Sordariales</taxon>
        <taxon>Podosporaceae</taxon>
        <taxon>Podospora</taxon>
    </lineage>
</organism>
<proteinExistence type="inferred from homology"/>
<keyword evidence="6 8" id="KW-1133">Transmembrane helix</keyword>
<dbReference type="Gene3D" id="1.20.1250.20">
    <property type="entry name" value="MFS general substrate transporter like domains"/>
    <property type="match status" value="1"/>
</dbReference>
<dbReference type="InterPro" id="IPR036259">
    <property type="entry name" value="MFS_trans_sf"/>
</dbReference>
<dbReference type="SUPFAM" id="SSF103473">
    <property type="entry name" value="MFS general substrate transporter"/>
    <property type="match status" value="1"/>
</dbReference>
<reference evidence="10" key="1">
    <citation type="journal article" date="2023" name="Mol. Phylogenet. Evol.">
        <title>Genome-scale phylogeny and comparative genomics of the fungal order Sordariales.</title>
        <authorList>
            <person name="Hensen N."/>
            <person name="Bonometti L."/>
            <person name="Westerberg I."/>
            <person name="Brannstrom I.O."/>
            <person name="Guillou S."/>
            <person name="Cros-Aarteil S."/>
            <person name="Calhoun S."/>
            <person name="Haridas S."/>
            <person name="Kuo A."/>
            <person name="Mondo S."/>
            <person name="Pangilinan J."/>
            <person name="Riley R."/>
            <person name="LaButti K."/>
            <person name="Andreopoulos B."/>
            <person name="Lipzen A."/>
            <person name="Chen C."/>
            <person name="Yan M."/>
            <person name="Daum C."/>
            <person name="Ng V."/>
            <person name="Clum A."/>
            <person name="Steindorff A."/>
            <person name="Ohm R.A."/>
            <person name="Martin F."/>
            <person name="Silar P."/>
            <person name="Natvig D.O."/>
            <person name="Lalanne C."/>
            <person name="Gautier V."/>
            <person name="Ament-Velasquez S.L."/>
            <person name="Kruys A."/>
            <person name="Hutchinson M.I."/>
            <person name="Powell A.J."/>
            <person name="Barry K."/>
            <person name="Miller A.N."/>
            <person name="Grigoriev I.V."/>
            <person name="Debuchy R."/>
            <person name="Gladieux P."/>
            <person name="Hiltunen Thoren M."/>
            <person name="Johannesson H."/>
        </authorList>
    </citation>
    <scope>NUCLEOTIDE SEQUENCE</scope>
    <source>
        <strain evidence="10">CBS 314.62</strain>
    </source>
</reference>
<evidence type="ECO:0000259" key="9">
    <source>
        <dbReference type="PROSITE" id="PS50850"/>
    </source>
</evidence>
<dbReference type="GO" id="GO:0000297">
    <property type="term" value="F:spermine transmembrane transporter activity"/>
    <property type="evidence" value="ECO:0007669"/>
    <property type="project" value="TreeGrafter"/>
</dbReference>
<feature type="transmembrane region" description="Helical" evidence="8">
    <location>
        <begin position="225"/>
        <end position="244"/>
    </location>
</feature>
<feature type="transmembrane region" description="Helical" evidence="8">
    <location>
        <begin position="446"/>
        <end position="464"/>
    </location>
</feature>
<dbReference type="FunFam" id="1.20.1250.20:FF:000082">
    <property type="entry name" value="MFS multidrug transporter, putative"/>
    <property type="match status" value="1"/>
</dbReference>
<feature type="transmembrane region" description="Helical" evidence="8">
    <location>
        <begin position="333"/>
        <end position="357"/>
    </location>
</feature>
<keyword evidence="11" id="KW-1185">Reference proteome</keyword>
<protein>
    <submittedName>
        <fullName evidence="10">Major facilitator superfamily domain-containing protein</fullName>
    </submittedName>
</protein>
<evidence type="ECO:0000313" key="11">
    <source>
        <dbReference type="Proteomes" id="UP001270362"/>
    </source>
</evidence>
<dbReference type="EMBL" id="JAULSO010000001">
    <property type="protein sequence ID" value="KAK3692496.1"/>
    <property type="molecule type" value="Genomic_DNA"/>
</dbReference>
<keyword evidence="7 8" id="KW-0472">Membrane</keyword>
<dbReference type="InterPro" id="IPR020846">
    <property type="entry name" value="MFS_dom"/>
</dbReference>
<keyword evidence="4" id="KW-1003">Cell membrane</keyword>
<accession>A0AAE0XFT2</accession>
<dbReference type="InterPro" id="IPR011701">
    <property type="entry name" value="MFS"/>
</dbReference>
<dbReference type="AlphaFoldDB" id="A0AAE0XFT2"/>
<feature type="transmembrane region" description="Helical" evidence="8">
    <location>
        <begin position="470"/>
        <end position="492"/>
    </location>
</feature>
<feature type="transmembrane region" description="Helical" evidence="8">
    <location>
        <begin position="295"/>
        <end position="321"/>
    </location>
</feature>
<dbReference type="Proteomes" id="UP001270362">
    <property type="component" value="Unassembled WGS sequence"/>
</dbReference>
<gene>
    <name evidence="10" type="ORF">B0T22DRAFT_373478</name>
</gene>
<feature type="transmembrane region" description="Helical" evidence="8">
    <location>
        <begin position="377"/>
        <end position="395"/>
    </location>
</feature>
<dbReference type="GO" id="GO:0015606">
    <property type="term" value="F:spermidine transmembrane transporter activity"/>
    <property type="evidence" value="ECO:0007669"/>
    <property type="project" value="TreeGrafter"/>
</dbReference>
<reference evidence="10" key="2">
    <citation type="submission" date="2023-06" db="EMBL/GenBank/DDBJ databases">
        <authorList>
            <consortium name="Lawrence Berkeley National Laboratory"/>
            <person name="Haridas S."/>
            <person name="Hensen N."/>
            <person name="Bonometti L."/>
            <person name="Westerberg I."/>
            <person name="Brannstrom I.O."/>
            <person name="Guillou S."/>
            <person name="Cros-Aarteil S."/>
            <person name="Calhoun S."/>
            <person name="Kuo A."/>
            <person name="Mondo S."/>
            <person name="Pangilinan J."/>
            <person name="Riley R."/>
            <person name="Labutti K."/>
            <person name="Andreopoulos B."/>
            <person name="Lipzen A."/>
            <person name="Chen C."/>
            <person name="Yanf M."/>
            <person name="Daum C."/>
            <person name="Ng V."/>
            <person name="Clum A."/>
            <person name="Steindorff A."/>
            <person name="Ohm R."/>
            <person name="Martin F."/>
            <person name="Silar P."/>
            <person name="Natvig D."/>
            <person name="Lalanne C."/>
            <person name="Gautier V."/>
            <person name="Ament-Velasquez S.L."/>
            <person name="Kruys A."/>
            <person name="Hutchinson M.I."/>
            <person name="Powell A.J."/>
            <person name="Barry K."/>
            <person name="Miller A.N."/>
            <person name="Grigoriev I.V."/>
            <person name="Debuchy R."/>
            <person name="Gladieux P."/>
            <person name="Thoren M.H."/>
            <person name="Johannesson H."/>
        </authorList>
    </citation>
    <scope>NUCLEOTIDE SEQUENCE</scope>
    <source>
        <strain evidence="10">CBS 314.62</strain>
    </source>
</reference>
<dbReference type="Pfam" id="PF07690">
    <property type="entry name" value="MFS_1"/>
    <property type="match status" value="1"/>
</dbReference>
<evidence type="ECO:0000256" key="1">
    <source>
        <dbReference type="ARBA" id="ARBA00004141"/>
    </source>
</evidence>
<evidence type="ECO:0000256" key="7">
    <source>
        <dbReference type="ARBA" id="ARBA00023136"/>
    </source>
</evidence>
<feature type="transmembrane region" description="Helical" evidence="8">
    <location>
        <begin position="71"/>
        <end position="96"/>
    </location>
</feature>
<dbReference type="GO" id="GO:0005886">
    <property type="term" value="C:plasma membrane"/>
    <property type="evidence" value="ECO:0007669"/>
    <property type="project" value="UniProtKB-SubCell"/>
</dbReference>
<feature type="transmembrane region" description="Helical" evidence="8">
    <location>
        <begin position="135"/>
        <end position="154"/>
    </location>
</feature>
<feature type="transmembrane region" description="Helical" evidence="8">
    <location>
        <begin position="401"/>
        <end position="425"/>
    </location>
</feature>
<feature type="domain" description="Major facilitator superfamily (MFS) profile" evidence="9">
    <location>
        <begin position="71"/>
        <end position="496"/>
    </location>
</feature>
<evidence type="ECO:0000256" key="6">
    <source>
        <dbReference type="ARBA" id="ARBA00022989"/>
    </source>
</evidence>
<feature type="transmembrane region" description="Helical" evidence="8">
    <location>
        <begin position="166"/>
        <end position="186"/>
    </location>
</feature>
<evidence type="ECO:0000256" key="2">
    <source>
        <dbReference type="ARBA" id="ARBA00004236"/>
    </source>
</evidence>
<feature type="transmembrane region" description="Helical" evidence="8">
    <location>
        <begin position="198"/>
        <end position="219"/>
    </location>
</feature>
<comment type="similarity">
    <text evidence="3">Belongs to the major facilitator superfamily.</text>
</comment>
<evidence type="ECO:0000256" key="4">
    <source>
        <dbReference type="ARBA" id="ARBA00022475"/>
    </source>
</evidence>
<evidence type="ECO:0000313" key="10">
    <source>
        <dbReference type="EMBL" id="KAK3692496.1"/>
    </source>
</evidence>
<keyword evidence="5 8" id="KW-0812">Transmembrane</keyword>
<name>A0AAE0XFT2_9PEZI</name>